<dbReference type="GO" id="GO:0008237">
    <property type="term" value="F:metallopeptidase activity"/>
    <property type="evidence" value="ECO:0007669"/>
    <property type="project" value="InterPro"/>
</dbReference>
<evidence type="ECO:0000256" key="6">
    <source>
        <dbReference type="PIRSR" id="PIRSR601548-4"/>
    </source>
</evidence>
<evidence type="ECO:0000256" key="1">
    <source>
        <dbReference type="ARBA" id="ARBA00008139"/>
    </source>
</evidence>
<protein>
    <submittedName>
        <fullName evidence="8">Angiotensin-converting enzyme</fullName>
    </submittedName>
</protein>
<dbReference type="SUPFAM" id="SSF55486">
    <property type="entry name" value="Metalloproteases ('zincins'), catalytic domain"/>
    <property type="match status" value="1"/>
</dbReference>
<feature type="disulfide bond" evidence="6">
    <location>
        <begin position="49"/>
        <end position="61"/>
    </location>
</feature>
<comment type="caution">
    <text evidence="7">Lacks conserved residue(s) required for the propagation of feature annotation.</text>
</comment>
<accession>A0A8X6HJT5</accession>
<gene>
    <name evidence="8" type="primary">ACE</name>
    <name evidence="8" type="ORF">TNCT_573961</name>
</gene>
<evidence type="ECO:0000313" key="9">
    <source>
        <dbReference type="Proteomes" id="UP000887116"/>
    </source>
</evidence>
<dbReference type="GO" id="GO:0006508">
    <property type="term" value="P:proteolysis"/>
    <property type="evidence" value="ECO:0007669"/>
    <property type="project" value="InterPro"/>
</dbReference>
<dbReference type="GO" id="GO:0008241">
    <property type="term" value="F:peptidyl-dipeptidase activity"/>
    <property type="evidence" value="ECO:0007669"/>
    <property type="project" value="InterPro"/>
</dbReference>
<dbReference type="GO" id="GO:0005886">
    <property type="term" value="C:plasma membrane"/>
    <property type="evidence" value="ECO:0007669"/>
    <property type="project" value="TreeGrafter"/>
</dbReference>
<keyword evidence="3 6" id="KW-1015">Disulfide bond</keyword>
<organism evidence="8 9">
    <name type="scientific">Trichonephila clavata</name>
    <name type="common">Joro spider</name>
    <name type="synonym">Nephila clavata</name>
    <dbReference type="NCBI Taxonomy" id="2740835"/>
    <lineage>
        <taxon>Eukaryota</taxon>
        <taxon>Metazoa</taxon>
        <taxon>Ecdysozoa</taxon>
        <taxon>Arthropoda</taxon>
        <taxon>Chelicerata</taxon>
        <taxon>Arachnida</taxon>
        <taxon>Araneae</taxon>
        <taxon>Araneomorphae</taxon>
        <taxon>Entelegynae</taxon>
        <taxon>Araneoidea</taxon>
        <taxon>Nephilidae</taxon>
        <taxon>Trichonephila</taxon>
    </lineage>
</organism>
<evidence type="ECO:0000256" key="5">
    <source>
        <dbReference type="PIRSR" id="PIRSR601548-2"/>
    </source>
</evidence>
<name>A0A8X6HJT5_TRICU</name>
<evidence type="ECO:0000256" key="4">
    <source>
        <dbReference type="ARBA" id="ARBA00023180"/>
    </source>
</evidence>
<keyword evidence="9" id="KW-1185">Reference proteome</keyword>
<evidence type="ECO:0000256" key="3">
    <source>
        <dbReference type="ARBA" id="ARBA00023157"/>
    </source>
</evidence>
<reference evidence="8" key="1">
    <citation type="submission" date="2020-07" db="EMBL/GenBank/DDBJ databases">
        <title>Multicomponent nature underlies the extraordinary mechanical properties of spider dragline silk.</title>
        <authorList>
            <person name="Kono N."/>
            <person name="Nakamura H."/>
            <person name="Mori M."/>
            <person name="Yoshida Y."/>
            <person name="Ohtoshi R."/>
            <person name="Malay A.D."/>
            <person name="Moran D.A.P."/>
            <person name="Tomita M."/>
            <person name="Numata K."/>
            <person name="Arakawa K."/>
        </authorList>
    </citation>
    <scope>NUCLEOTIDE SEQUENCE</scope>
</reference>
<dbReference type="PANTHER" id="PTHR10514:SF27">
    <property type="entry name" value="ANGIOTENSIN-CONVERTING ENZYME"/>
    <property type="match status" value="1"/>
</dbReference>
<dbReference type="AlphaFoldDB" id="A0A8X6HJT5"/>
<evidence type="ECO:0000256" key="2">
    <source>
        <dbReference type="ARBA" id="ARBA00022729"/>
    </source>
</evidence>
<dbReference type="InterPro" id="IPR001548">
    <property type="entry name" value="Peptidase_M2"/>
</dbReference>
<dbReference type="Proteomes" id="UP000887116">
    <property type="component" value="Unassembled WGS sequence"/>
</dbReference>
<keyword evidence="2" id="KW-0732">Signal</keyword>
<keyword evidence="4" id="KW-0325">Glycoprotein</keyword>
<evidence type="ECO:0000256" key="7">
    <source>
        <dbReference type="PROSITE-ProRule" id="PRU01355"/>
    </source>
</evidence>
<evidence type="ECO:0000313" key="8">
    <source>
        <dbReference type="EMBL" id="GFR04444.1"/>
    </source>
</evidence>
<feature type="binding site" evidence="5">
    <location>
        <position position="33"/>
    </location>
    <ligand>
        <name>chloride</name>
        <dbReference type="ChEBI" id="CHEBI:17996"/>
        <label>1</label>
    </ligand>
</feature>
<proteinExistence type="inferred from homology"/>
<dbReference type="PANTHER" id="PTHR10514">
    <property type="entry name" value="ANGIOTENSIN-CONVERTING ENZYME"/>
    <property type="match status" value="1"/>
</dbReference>
<sequence length="195" mass="21710">LQYQGVCPPLRRTEENFDIGAKYHIASNTEYWRYFVANILQFQIHESLCNEAGIRAPYHNCTIYKNRKAGKRLAKLLRKGKSQCWKKSLKIFSRNKFNKLDASSLLTYFAPLMKWLKKQNKKAYKGWKSNDSMICPGRKDATSGTASTLVSATKGLVTGTQAFQTSAITSSKLPRAASMTISATSPTTGATVPAS</sequence>
<dbReference type="OrthoDB" id="6432818at2759"/>
<comment type="caution">
    <text evidence="8">The sequence shown here is derived from an EMBL/GenBank/DDBJ whole genome shotgun (WGS) entry which is preliminary data.</text>
</comment>
<dbReference type="Pfam" id="PF01401">
    <property type="entry name" value="Peptidase_M2"/>
    <property type="match status" value="1"/>
</dbReference>
<dbReference type="EMBL" id="BMAO01035577">
    <property type="protein sequence ID" value="GFR04444.1"/>
    <property type="molecule type" value="Genomic_DNA"/>
</dbReference>
<dbReference type="PROSITE" id="PS52011">
    <property type="entry name" value="PEPTIDASE_M2"/>
    <property type="match status" value="1"/>
</dbReference>
<comment type="similarity">
    <text evidence="1 7">Belongs to the peptidase M2 family.</text>
</comment>
<feature type="non-terminal residue" evidence="8">
    <location>
        <position position="1"/>
    </location>
</feature>